<evidence type="ECO:0000256" key="2">
    <source>
        <dbReference type="ARBA" id="ARBA00007639"/>
    </source>
</evidence>
<comment type="subcellular location">
    <subcellularLocation>
        <location evidence="1">Cell envelope</location>
    </subcellularLocation>
</comment>
<dbReference type="GO" id="GO:0030246">
    <property type="term" value="F:carbohydrate binding"/>
    <property type="evidence" value="ECO:0007669"/>
    <property type="project" value="UniProtKB-ARBA"/>
</dbReference>
<feature type="signal peptide" evidence="4">
    <location>
        <begin position="1"/>
        <end position="24"/>
    </location>
</feature>
<dbReference type="Gene3D" id="3.40.50.2300">
    <property type="match status" value="2"/>
</dbReference>
<proteinExistence type="inferred from homology"/>
<dbReference type="PANTHER" id="PTHR46847:SF1">
    <property type="entry name" value="D-ALLOSE-BINDING PERIPLASMIC PROTEIN-RELATED"/>
    <property type="match status" value="1"/>
</dbReference>
<reference evidence="6" key="1">
    <citation type="journal article" date="2021" name="PeerJ">
        <title>Extensive microbial diversity within the chicken gut microbiome revealed by metagenomics and culture.</title>
        <authorList>
            <person name="Gilroy R."/>
            <person name="Ravi A."/>
            <person name="Getino M."/>
            <person name="Pursley I."/>
            <person name="Horton D.L."/>
            <person name="Alikhan N.F."/>
            <person name="Baker D."/>
            <person name="Gharbi K."/>
            <person name="Hall N."/>
            <person name="Watson M."/>
            <person name="Adriaenssens E.M."/>
            <person name="Foster-Nyarko E."/>
            <person name="Jarju S."/>
            <person name="Secka A."/>
            <person name="Antonio M."/>
            <person name="Oren A."/>
            <person name="Chaudhuri R.R."/>
            <person name="La Ragione R."/>
            <person name="Hildebrand F."/>
            <person name="Pallen M.J."/>
        </authorList>
    </citation>
    <scope>NUCLEOTIDE SEQUENCE</scope>
    <source>
        <strain evidence="6">378</strain>
    </source>
</reference>
<evidence type="ECO:0000313" key="7">
    <source>
        <dbReference type="Proteomes" id="UP000733611"/>
    </source>
</evidence>
<dbReference type="PANTHER" id="PTHR46847">
    <property type="entry name" value="D-ALLOSE-BINDING PERIPLASMIC PROTEIN-RELATED"/>
    <property type="match status" value="1"/>
</dbReference>
<evidence type="ECO:0000256" key="1">
    <source>
        <dbReference type="ARBA" id="ARBA00004196"/>
    </source>
</evidence>
<evidence type="ECO:0000256" key="3">
    <source>
        <dbReference type="ARBA" id="ARBA00022729"/>
    </source>
</evidence>
<feature type="chain" id="PRO_5037649783" evidence="4">
    <location>
        <begin position="25"/>
        <end position="319"/>
    </location>
</feature>
<sequence>MKLKKIAIALMAAATFGFCANAEAAKDPKDIQIGFSVPQLANPWFVGVKMGMDKACEELGIKCISIDAQYRVDKQLSDLENMITAQYDAIFTTAIDANALMATFEDAKKAGIVTGSIAQTVPNSNLVYGMDEYAYGKAIGTQAANWAKNTLKCKGKAALITQDNVEAVKRRGDGIEDALKSICPEMELVARQAGDNPSRGMAVIESVLQRHPDLNLVIATNDSGGIGGYEAMVANGISGDDRAVFSGDATREALALIQEPNSIYRGTVDLYPFKGGYESVKIMYDMIQNGIPEEQVTRMLPYVEVPQADVLSGKYKATY</sequence>
<feature type="domain" description="Periplasmic binding protein" evidence="5">
    <location>
        <begin position="33"/>
        <end position="289"/>
    </location>
</feature>
<dbReference type="Proteomes" id="UP000733611">
    <property type="component" value="Unassembled WGS sequence"/>
</dbReference>
<gene>
    <name evidence="6" type="ORF">H9847_05710</name>
</gene>
<evidence type="ECO:0000259" key="5">
    <source>
        <dbReference type="Pfam" id="PF13407"/>
    </source>
</evidence>
<dbReference type="CDD" id="cd01536">
    <property type="entry name" value="PBP1_ABC_sugar_binding-like"/>
    <property type="match status" value="1"/>
</dbReference>
<dbReference type="GO" id="GO:0030313">
    <property type="term" value="C:cell envelope"/>
    <property type="evidence" value="ECO:0007669"/>
    <property type="project" value="UniProtKB-SubCell"/>
</dbReference>
<dbReference type="Pfam" id="PF13407">
    <property type="entry name" value="Peripla_BP_4"/>
    <property type="match status" value="1"/>
</dbReference>
<comment type="similarity">
    <text evidence="2">Belongs to the bacterial solute-binding protein 2 family.</text>
</comment>
<name>A0A948TGD9_9GAMM</name>
<organism evidence="6 7">
    <name type="scientific">Candidatus Anaerobiospirillum pullicola</name>
    <dbReference type="NCBI Taxonomy" id="2838451"/>
    <lineage>
        <taxon>Bacteria</taxon>
        <taxon>Pseudomonadati</taxon>
        <taxon>Pseudomonadota</taxon>
        <taxon>Gammaproteobacteria</taxon>
        <taxon>Aeromonadales</taxon>
        <taxon>Succinivibrionaceae</taxon>
        <taxon>Anaerobiospirillum</taxon>
    </lineage>
</organism>
<dbReference type="SUPFAM" id="SSF53822">
    <property type="entry name" value="Periplasmic binding protein-like I"/>
    <property type="match status" value="1"/>
</dbReference>
<dbReference type="EMBL" id="JAHLFE010000111">
    <property type="protein sequence ID" value="MBU3844351.1"/>
    <property type="molecule type" value="Genomic_DNA"/>
</dbReference>
<evidence type="ECO:0000256" key="4">
    <source>
        <dbReference type="SAM" id="SignalP"/>
    </source>
</evidence>
<accession>A0A948TGD9</accession>
<reference evidence="6" key="2">
    <citation type="submission" date="2021-04" db="EMBL/GenBank/DDBJ databases">
        <authorList>
            <person name="Gilroy R."/>
        </authorList>
    </citation>
    <scope>NUCLEOTIDE SEQUENCE</scope>
    <source>
        <strain evidence="6">378</strain>
    </source>
</reference>
<protein>
    <submittedName>
        <fullName evidence="6">Sugar ABC transporter substrate-binding protein</fullName>
    </submittedName>
</protein>
<dbReference type="InterPro" id="IPR025997">
    <property type="entry name" value="SBP_2_dom"/>
</dbReference>
<dbReference type="AlphaFoldDB" id="A0A948TGD9"/>
<dbReference type="GO" id="GO:0055085">
    <property type="term" value="P:transmembrane transport"/>
    <property type="evidence" value="ECO:0007669"/>
    <property type="project" value="UniProtKB-ARBA"/>
</dbReference>
<comment type="caution">
    <text evidence="6">The sequence shown here is derived from an EMBL/GenBank/DDBJ whole genome shotgun (WGS) entry which is preliminary data.</text>
</comment>
<evidence type="ECO:0000313" key="6">
    <source>
        <dbReference type="EMBL" id="MBU3844351.1"/>
    </source>
</evidence>
<dbReference type="InterPro" id="IPR028082">
    <property type="entry name" value="Peripla_BP_I"/>
</dbReference>
<keyword evidence="3 4" id="KW-0732">Signal</keyword>